<protein>
    <submittedName>
        <fullName evidence="1">Uncharacterized protein (DUF2384 family)</fullName>
    </submittedName>
</protein>
<name>A0ACC5M8X4_9PSED</name>
<sequence length="73" mass="7988">MYSKQNQGQDSTTAELIQRHAEIVFGNKAKADLWLAQPMAGAVEGSRLQAANSKTGYEFVKAELEKLSHGYAC</sequence>
<dbReference type="Proteomes" id="UP000589818">
    <property type="component" value="Unassembled WGS sequence"/>
</dbReference>
<comment type="caution">
    <text evidence="1">The sequence shown here is derived from an EMBL/GenBank/DDBJ whole genome shotgun (WGS) entry which is preliminary data.</text>
</comment>
<organism evidence="1 2">
    <name type="scientific">Pseudomonas umsongensis</name>
    <dbReference type="NCBI Taxonomy" id="198618"/>
    <lineage>
        <taxon>Bacteria</taxon>
        <taxon>Pseudomonadati</taxon>
        <taxon>Pseudomonadota</taxon>
        <taxon>Gammaproteobacteria</taxon>
        <taxon>Pseudomonadales</taxon>
        <taxon>Pseudomonadaceae</taxon>
        <taxon>Pseudomonas</taxon>
    </lineage>
</organism>
<accession>A0ACC5M8X4</accession>
<dbReference type="EMBL" id="JACHVR010000001">
    <property type="protein sequence ID" value="MBB2885045.1"/>
    <property type="molecule type" value="Genomic_DNA"/>
</dbReference>
<reference evidence="1" key="1">
    <citation type="submission" date="2020-08" db="EMBL/GenBank/DDBJ databases">
        <title>Plant associated metagenomes--Microbial community diversity and host control of community assembly across model and emerging plant ecological genomics systems.</title>
        <authorList>
            <person name="Dangl J."/>
        </authorList>
    </citation>
    <scope>NUCLEOTIDE SEQUENCE</scope>
    <source>
        <strain evidence="1">KD5</strain>
    </source>
</reference>
<evidence type="ECO:0000313" key="1">
    <source>
        <dbReference type="EMBL" id="MBB2885045.1"/>
    </source>
</evidence>
<gene>
    <name evidence="1" type="ORF">FHR69_000911</name>
</gene>
<keyword evidence="2" id="KW-1185">Reference proteome</keyword>
<evidence type="ECO:0000313" key="2">
    <source>
        <dbReference type="Proteomes" id="UP000589818"/>
    </source>
</evidence>
<proteinExistence type="predicted"/>